<dbReference type="Proteomes" id="UP000887013">
    <property type="component" value="Unassembled WGS sequence"/>
</dbReference>
<evidence type="ECO:0000313" key="1">
    <source>
        <dbReference type="EMBL" id="GFS41375.1"/>
    </source>
</evidence>
<organism evidence="1 2">
    <name type="scientific">Nephila pilipes</name>
    <name type="common">Giant wood spider</name>
    <name type="synonym">Nephila maculata</name>
    <dbReference type="NCBI Taxonomy" id="299642"/>
    <lineage>
        <taxon>Eukaryota</taxon>
        <taxon>Metazoa</taxon>
        <taxon>Ecdysozoa</taxon>
        <taxon>Arthropoda</taxon>
        <taxon>Chelicerata</taxon>
        <taxon>Arachnida</taxon>
        <taxon>Araneae</taxon>
        <taxon>Araneomorphae</taxon>
        <taxon>Entelegynae</taxon>
        <taxon>Araneoidea</taxon>
        <taxon>Nephilidae</taxon>
        <taxon>Nephila</taxon>
    </lineage>
</organism>
<sequence>MTTLQGNPDYFCKDDTIFVQTMYLFKDNLEQLQQAEGAPSIVPTQNTFQKVALVNDDTNSSCQTNKNNMGALTSVEFIINRSPNKQDLPPPIMTKVTKSYMIHLSLKDHLLISRTEITPFMQVSKTLHQ</sequence>
<proteinExistence type="predicted"/>
<keyword evidence="2" id="KW-1185">Reference proteome</keyword>
<dbReference type="EMBL" id="BMAW01043836">
    <property type="protein sequence ID" value="GFS41375.1"/>
    <property type="molecule type" value="Genomic_DNA"/>
</dbReference>
<name>A0A8X6MBA8_NEPPI</name>
<reference evidence="1" key="1">
    <citation type="submission" date="2020-08" db="EMBL/GenBank/DDBJ databases">
        <title>Multicomponent nature underlies the extraordinary mechanical properties of spider dragline silk.</title>
        <authorList>
            <person name="Kono N."/>
            <person name="Nakamura H."/>
            <person name="Mori M."/>
            <person name="Yoshida Y."/>
            <person name="Ohtoshi R."/>
            <person name="Malay A.D."/>
            <person name="Moran D.A.P."/>
            <person name="Tomita M."/>
            <person name="Numata K."/>
            <person name="Arakawa K."/>
        </authorList>
    </citation>
    <scope>NUCLEOTIDE SEQUENCE</scope>
</reference>
<accession>A0A8X6MBA8</accession>
<evidence type="ECO:0000313" key="2">
    <source>
        <dbReference type="Proteomes" id="UP000887013"/>
    </source>
</evidence>
<comment type="caution">
    <text evidence="1">The sequence shown here is derived from an EMBL/GenBank/DDBJ whole genome shotgun (WGS) entry which is preliminary data.</text>
</comment>
<protein>
    <submittedName>
        <fullName evidence="1">Uncharacterized protein</fullName>
    </submittedName>
</protein>
<gene>
    <name evidence="1" type="ORF">NPIL_161601</name>
</gene>
<dbReference type="AlphaFoldDB" id="A0A8X6MBA8"/>